<accession>A0A6J7J6Q0</accession>
<reference evidence="1" key="1">
    <citation type="submission" date="2020-05" db="EMBL/GenBank/DDBJ databases">
        <authorList>
            <person name="Chiriac C."/>
            <person name="Salcher M."/>
            <person name="Ghai R."/>
            <person name="Kavagutti S V."/>
        </authorList>
    </citation>
    <scope>NUCLEOTIDE SEQUENCE</scope>
</reference>
<dbReference type="EMBL" id="CAFBNB010000221">
    <property type="protein sequence ID" value="CAB4938551.1"/>
    <property type="molecule type" value="Genomic_DNA"/>
</dbReference>
<evidence type="ECO:0000313" key="1">
    <source>
        <dbReference type="EMBL" id="CAB4938551.1"/>
    </source>
</evidence>
<organism evidence="1">
    <name type="scientific">freshwater metagenome</name>
    <dbReference type="NCBI Taxonomy" id="449393"/>
    <lineage>
        <taxon>unclassified sequences</taxon>
        <taxon>metagenomes</taxon>
        <taxon>ecological metagenomes</taxon>
    </lineage>
</organism>
<proteinExistence type="predicted"/>
<dbReference type="AlphaFoldDB" id="A0A6J7J6Q0"/>
<name>A0A6J7J6Q0_9ZZZZ</name>
<protein>
    <submittedName>
        <fullName evidence="1">Unannotated protein</fullName>
    </submittedName>
</protein>
<gene>
    <name evidence="1" type="ORF">UFOPK3720_01138</name>
</gene>
<sequence>MTRSHGEIGHAEVKEQLVGTSLVTGLRQFGHLGEMLVERRVERSFEQMLHHERRREVRTGALALTAGVMEVDLTSRGPDFIALLGRDPGLLVIQGEIDLSHSEA</sequence>